<evidence type="ECO:0000313" key="6">
    <source>
        <dbReference type="Proteomes" id="UP000001364"/>
    </source>
</evidence>
<name>A0A0H3CC16_CAUVN</name>
<dbReference type="AlphaFoldDB" id="A0A0H3CC16"/>
<evidence type="ECO:0000259" key="4">
    <source>
        <dbReference type="PROSITE" id="PS51819"/>
    </source>
</evidence>
<keyword evidence="6" id="KW-1185">Reference proteome</keyword>
<dbReference type="HOGENOM" id="CLU_046006_15_1_5"/>
<dbReference type="RefSeq" id="WP_012640613.1">
    <property type="nucleotide sequence ID" value="NC_011916.1"/>
</dbReference>
<dbReference type="GO" id="GO:0051213">
    <property type="term" value="F:dioxygenase activity"/>
    <property type="evidence" value="ECO:0007669"/>
    <property type="project" value="UniProtKB-KW"/>
</dbReference>
<dbReference type="Pfam" id="PF00903">
    <property type="entry name" value="Glyoxalase"/>
    <property type="match status" value="1"/>
</dbReference>
<evidence type="ECO:0000313" key="5">
    <source>
        <dbReference type="EMBL" id="ACL96453.1"/>
    </source>
</evidence>
<dbReference type="InterPro" id="IPR000335">
    <property type="entry name" value="Bleomycin-R"/>
</dbReference>
<dbReference type="InterPro" id="IPR029068">
    <property type="entry name" value="Glyas_Bleomycin-R_OHBP_Dase"/>
</dbReference>
<dbReference type="Proteomes" id="UP000001364">
    <property type="component" value="Chromosome"/>
</dbReference>
<reference evidence="5 6" key="1">
    <citation type="journal article" date="2010" name="J. Bacteriol.">
        <title>The genetic basis of laboratory adaptation in Caulobacter crescentus.</title>
        <authorList>
            <person name="Marks M.E."/>
            <person name="Castro-Rojas C.M."/>
            <person name="Teiling C."/>
            <person name="Du L."/>
            <person name="Kapatral V."/>
            <person name="Walunas T.L."/>
            <person name="Crosson S."/>
        </authorList>
    </citation>
    <scope>NUCLEOTIDE SEQUENCE [LARGE SCALE GENOMIC DNA]</scope>
    <source>
        <strain evidence="6">NA1000 / CB15N</strain>
    </source>
</reference>
<proteinExistence type="inferred from homology"/>
<dbReference type="GeneID" id="7333277"/>
<evidence type="ECO:0000256" key="3">
    <source>
        <dbReference type="ARBA" id="ARBA00023251"/>
    </source>
</evidence>
<dbReference type="OrthoDB" id="9806868at2"/>
<gene>
    <name evidence="5" type="ordered locus">CCNA_02988</name>
</gene>
<dbReference type="EMBL" id="CP001340">
    <property type="protein sequence ID" value="ACL96453.1"/>
    <property type="molecule type" value="Genomic_DNA"/>
</dbReference>
<dbReference type="CDD" id="cd08349">
    <property type="entry name" value="BLMA_like"/>
    <property type="match status" value="1"/>
</dbReference>
<dbReference type="PATRIC" id="fig|565050.3.peg.2915"/>
<keyword evidence="3" id="KW-0046">Antibiotic resistance</keyword>
<sequence length="162" mass="17937">MFDFRALLSRRNDSVLTRKALARRSGLRQAAPQGGRAMTNFIQVTPFLHVPDLEAALVFFVDLLGFEVPYRQPGYAYVHRETVGFRLLQADEATVTPRGAGGFAYYIDVRDVDAVVAELTPRLAALPPEDVHGPVDQSYGQREFMIRAPDGGLLVFGQAIDD</sequence>
<dbReference type="InterPro" id="IPR004360">
    <property type="entry name" value="Glyas_Fos-R_dOase_dom"/>
</dbReference>
<feature type="domain" description="VOC" evidence="4">
    <location>
        <begin position="40"/>
        <end position="159"/>
    </location>
</feature>
<evidence type="ECO:0000256" key="2">
    <source>
        <dbReference type="ARBA" id="ARBA00021572"/>
    </source>
</evidence>
<accession>A0A0H3CC16</accession>
<dbReference type="PROSITE" id="PS51819">
    <property type="entry name" value="VOC"/>
    <property type="match status" value="1"/>
</dbReference>
<evidence type="ECO:0000256" key="1">
    <source>
        <dbReference type="ARBA" id="ARBA00011051"/>
    </source>
</evidence>
<dbReference type="SUPFAM" id="SSF54593">
    <property type="entry name" value="Glyoxalase/Bleomycin resistance protein/Dihydroxybiphenyl dioxygenase"/>
    <property type="match status" value="1"/>
</dbReference>
<protein>
    <recommendedName>
        <fullName evidence="2">Bleomycin resistance protein</fullName>
    </recommendedName>
</protein>
<dbReference type="KEGG" id="ccs:CCNA_02988"/>
<comment type="similarity">
    <text evidence="1">Belongs to the bleomycin resistance protein family.</text>
</comment>
<organism evidence="5 6">
    <name type="scientific">Caulobacter vibrioides (strain NA1000 / CB15N)</name>
    <name type="common">Caulobacter crescentus</name>
    <dbReference type="NCBI Taxonomy" id="565050"/>
    <lineage>
        <taxon>Bacteria</taxon>
        <taxon>Pseudomonadati</taxon>
        <taxon>Pseudomonadota</taxon>
        <taxon>Alphaproteobacteria</taxon>
        <taxon>Caulobacterales</taxon>
        <taxon>Caulobacteraceae</taxon>
        <taxon>Caulobacter</taxon>
    </lineage>
</organism>
<dbReference type="Gene3D" id="3.10.180.10">
    <property type="entry name" value="2,3-Dihydroxybiphenyl 1,2-Dioxygenase, domain 1"/>
    <property type="match status" value="1"/>
</dbReference>
<dbReference type="GO" id="GO:0046677">
    <property type="term" value="P:response to antibiotic"/>
    <property type="evidence" value="ECO:0007669"/>
    <property type="project" value="UniProtKB-KW"/>
</dbReference>
<keyword evidence="5" id="KW-0223">Dioxygenase</keyword>
<dbReference type="InterPro" id="IPR037523">
    <property type="entry name" value="VOC_core"/>
</dbReference>
<dbReference type="RefSeq" id="YP_002518361.1">
    <property type="nucleotide sequence ID" value="NC_011916.1"/>
</dbReference>
<keyword evidence="5" id="KW-0560">Oxidoreductase</keyword>